<dbReference type="EMBL" id="KV417738">
    <property type="protein sequence ID" value="KZP07853.1"/>
    <property type="molecule type" value="Genomic_DNA"/>
</dbReference>
<keyword evidence="10" id="KW-1185">Reference proteome</keyword>
<feature type="transmembrane region" description="Helical" evidence="7">
    <location>
        <begin position="124"/>
        <end position="149"/>
    </location>
</feature>
<dbReference type="GO" id="GO:0006950">
    <property type="term" value="P:response to stress"/>
    <property type="evidence" value="ECO:0007669"/>
    <property type="project" value="UniProtKB-ARBA"/>
</dbReference>
<organism evidence="9 10">
    <name type="scientific">Athelia psychrophila</name>
    <dbReference type="NCBI Taxonomy" id="1759441"/>
    <lineage>
        <taxon>Eukaryota</taxon>
        <taxon>Fungi</taxon>
        <taxon>Dikarya</taxon>
        <taxon>Basidiomycota</taxon>
        <taxon>Agaricomycotina</taxon>
        <taxon>Agaricomycetes</taxon>
        <taxon>Agaricomycetidae</taxon>
        <taxon>Atheliales</taxon>
        <taxon>Atheliaceae</taxon>
        <taxon>Athelia</taxon>
    </lineage>
</organism>
<feature type="region of interest" description="Disordered" evidence="8">
    <location>
        <begin position="233"/>
        <end position="259"/>
    </location>
</feature>
<evidence type="ECO:0000256" key="5">
    <source>
        <dbReference type="ARBA" id="ARBA00022989"/>
    </source>
</evidence>
<evidence type="ECO:0000256" key="8">
    <source>
        <dbReference type="SAM" id="MobiDB-lite"/>
    </source>
</evidence>
<evidence type="ECO:0000256" key="6">
    <source>
        <dbReference type="ARBA" id="ARBA00023136"/>
    </source>
</evidence>
<keyword evidence="5 7" id="KW-1133">Transmembrane helix</keyword>
<gene>
    <name evidence="9" type="ORF">FIBSPDRAFT_840819</name>
</gene>
<protein>
    <recommendedName>
        <fullName evidence="7">Derlin</fullName>
    </recommendedName>
</protein>
<dbReference type="SUPFAM" id="SSF144091">
    <property type="entry name" value="Rhomboid-like"/>
    <property type="match status" value="1"/>
</dbReference>
<evidence type="ECO:0000256" key="2">
    <source>
        <dbReference type="ARBA" id="ARBA00008917"/>
    </source>
</evidence>
<accession>A0A165WRX6</accession>
<evidence type="ECO:0000256" key="3">
    <source>
        <dbReference type="ARBA" id="ARBA00022692"/>
    </source>
</evidence>
<dbReference type="Proteomes" id="UP000076532">
    <property type="component" value="Unassembled WGS sequence"/>
</dbReference>
<name>A0A165WRX6_9AGAM</name>
<comment type="function">
    <text evidence="7">May be involved in the degradation of misfolded endoplasmic reticulum (ER) luminal proteins.</text>
</comment>
<keyword evidence="3 7" id="KW-0812">Transmembrane</keyword>
<comment type="similarity">
    <text evidence="2 7">Belongs to the derlin family.</text>
</comment>
<keyword evidence="4 7" id="KW-0256">Endoplasmic reticulum</keyword>
<proteinExistence type="inferred from homology"/>
<evidence type="ECO:0000256" key="1">
    <source>
        <dbReference type="ARBA" id="ARBA00004477"/>
    </source>
</evidence>
<evidence type="ECO:0000256" key="7">
    <source>
        <dbReference type="RuleBase" id="RU363059"/>
    </source>
</evidence>
<feature type="transmembrane region" description="Helical" evidence="7">
    <location>
        <begin position="55"/>
        <end position="74"/>
    </location>
</feature>
<evidence type="ECO:0000256" key="4">
    <source>
        <dbReference type="ARBA" id="ARBA00022824"/>
    </source>
</evidence>
<dbReference type="STRING" id="436010.A0A165WRX6"/>
<keyword evidence="6 7" id="KW-0472">Membrane</keyword>
<dbReference type="AlphaFoldDB" id="A0A165WRX6"/>
<evidence type="ECO:0000313" key="9">
    <source>
        <dbReference type="EMBL" id="KZP07853.1"/>
    </source>
</evidence>
<dbReference type="PANTHER" id="PTHR11009">
    <property type="entry name" value="DER1-LIKE PROTEIN, DERLIN"/>
    <property type="match status" value="1"/>
</dbReference>
<dbReference type="InterPro" id="IPR007599">
    <property type="entry name" value="DER1"/>
</dbReference>
<evidence type="ECO:0000313" key="10">
    <source>
        <dbReference type="Proteomes" id="UP000076532"/>
    </source>
</evidence>
<comment type="subcellular location">
    <subcellularLocation>
        <location evidence="1 7">Endoplasmic reticulum membrane</location>
        <topology evidence="1 7">Multi-pass membrane protein</topology>
    </subcellularLocation>
</comment>
<dbReference type="GO" id="GO:0005789">
    <property type="term" value="C:endoplasmic reticulum membrane"/>
    <property type="evidence" value="ECO:0007669"/>
    <property type="project" value="UniProtKB-SubCell"/>
</dbReference>
<reference evidence="9 10" key="1">
    <citation type="journal article" date="2016" name="Mol. Biol. Evol.">
        <title>Comparative Genomics of Early-Diverging Mushroom-Forming Fungi Provides Insights into the Origins of Lignocellulose Decay Capabilities.</title>
        <authorList>
            <person name="Nagy L.G."/>
            <person name="Riley R."/>
            <person name="Tritt A."/>
            <person name="Adam C."/>
            <person name="Daum C."/>
            <person name="Floudas D."/>
            <person name="Sun H."/>
            <person name="Yadav J.S."/>
            <person name="Pangilinan J."/>
            <person name="Larsson K.H."/>
            <person name="Matsuura K."/>
            <person name="Barry K."/>
            <person name="Labutti K."/>
            <person name="Kuo R."/>
            <person name="Ohm R.A."/>
            <person name="Bhattacharya S.S."/>
            <person name="Shirouzu T."/>
            <person name="Yoshinaga Y."/>
            <person name="Martin F.M."/>
            <person name="Grigoriev I.V."/>
            <person name="Hibbett D.S."/>
        </authorList>
    </citation>
    <scope>NUCLEOTIDE SEQUENCE [LARGE SCALE GENOMIC DNA]</scope>
    <source>
        <strain evidence="9 10">CBS 109695</strain>
    </source>
</reference>
<feature type="transmembrane region" description="Helical" evidence="7">
    <location>
        <begin position="169"/>
        <end position="187"/>
    </location>
</feature>
<dbReference type="InterPro" id="IPR035952">
    <property type="entry name" value="Rhomboid-like_sf"/>
</dbReference>
<dbReference type="OrthoDB" id="1716531at2759"/>
<dbReference type="Gene3D" id="1.20.1540.10">
    <property type="entry name" value="Rhomboid-like"/>
    <property type="match status" value="1"/>
</dbReference>
<dbReference type="Pfam" id="PF04511">
    <property type="entry name" value="DER1"/>
    <property type="match status" value="1"/>
</dbReference>
<feature type="transmembrane region" description="Helical" evidence="7">
    <location>
        <begin position="14"/>
        <end position="34"/>
    </location>
</feature>
<sequence length="259" mass="28041">MPDIIAELQKIPPVTRFLCASSLAVTVPTLLGVISPYKMIIIWQSIAKKGEIWRIFTNFFYGGSGLKYLFDIIMLYINSNTLEDTHYIARSADYAWQLLVAASGILALTYPLESVVNAHPLLIALTYLSSVLAPPGTTSSIFGLITIPIVYYPYLLVFMDLLVEGPHTAATGVVGLIVGYAWHWAIYGGEGGRGPLHASGRAPGWLQGLFERPFAGRQPFGGRQPLAGVHISAPRERTAATPGSATTGHRWGKGRTLGS</sequence>